<feature type="repeat" description="PPR" evidence="3">
    <location>
        <begin position="404"/>
        <end position="438"/>
    </location>
</feature>
<feature type="repeat" description="PPR" evidence="3">
    <location>
        <begin position="642"/>
        <end position="676"/>
    </location>
</feature>
<name>A0AAD6R3P3_9ROSI</name>
<dbReference type="EMBL" id="JAQIZT010000004">
    <property type="protein sequence ID" value="KAJ7001017.1"/>
    <property type="molecule type" value="Genomic_DNA"/>
</dbReference>
<dbReference type="Gene3D" id="1.25.40.10">
    <property type="entry name" value="Tetratricopeptide repeat domain"/>
    <property type="match status" value="6"/>
</dbReference>
<dbReference type="InterPro" id="IPR002885">
    <property type="entry name" value="PPR_rpt"/>
</dbReference>
<dbReference type="NCBIfam" id="TIGR00756">
    <property type="entry name" value="PPR"/>
    <property type="match status" value="5"/>
</dbReference>
<dbReference type="PANTHER" id="PTHR47926:SF481">
    <property type="entry name" value="TETRATRICOPEPTIDE-LIKE HELICAL DOMAIN SUPERFAMILY"/>
    <property type="match status" value="1"/>
</dbReference>
<dbReference type="GO" id="GO:0009451">
    <property type="term" value="P:RNA modification"/>
    <property type="evidence" value="ECO:0007669"/>
    <property type="project" value="InterPro"/>
</dbReference>
<keyword evidence="5" id="KW-1185">Reference proteome</keyword>
<dbReference type="Pfam" id="PF20431">
    <property type="entry name" value="E_motif"/>
    <property type="match status" value="1"/>
</dbReference>
<gene>
    <name evidence="4" type="ORF">NC653_011454</name>
</gene>
<evidence type="ECO:0000313" key="4">
    <source>
        <dbReference type="EMBL" id="KAJ7001017.1"/>
    </source>
</evidence>
<dbReference type="InterPro" id="IPR011990">
    <property type="entry name" value="TPR-like_helical_dom_sf"/>
</dbReference>
<feature type="repeat" description="PPR" evidence="3">
    <location>
        <begin position="270"/>
        <end position="304"/>
    </location>
</feature>
<keyword evidence="1" id="KW-0677">Repeat</keyword>
<dbReference type="FunFam" id="1.25.40.10:FF:000724">
    <property type="entry name" value="Putative pentatricopeptide repeat-containing protein"/>
    <property type="match status" value="1"/>
</dbReference>
<dbReference type="PANTHER" id="PTHR47926">
    <property type="entry name" value="PENTATRICOPEPTIDE REPEAT-CONTAINING PROTEIN"/>
    <property type="match status" value="1"/>
</dbReference>
<dbReference type="Pfam" id="PF01535">
    <property type="entry name" value="PPR"/>
    <property type="match status" value="6"/>
</dbReference>
<dbReference type="FunFam" id="1.25.40.10:FF:000781">
    <property type="entry name" value="Pentatricopeptide repeat-containing protein"/>
    <property type="match status" value="1"/>
</dbReference>
<comment type="caution">
    <text evidence="4">The sequence shown here is derived from an EMBL/GenBank/DDBJ whole genome shotgun (WGS) entry which is preliminary data.</text>
</comment>
<dbReference type="FunFam" id="1.25.40.10:FF:000361">
    <property type="entry name" value="Pentatricopeptide repeat-containing protein chloroplastic"/>
    <property type="match status" value="1"/>
</dbReference>
<organism evidence="4 5">
    <name type="scientific">Populus alba x Populus x berolinensis</name>
    <dbReference type="NCBI Taxonomy" id="444605"/>
    <lineage>
        <taxon>Eukaryota</taxon>
        <taxon>Viridiplantae</taxon>
        <taxon>Streptophyta</taxon>
        <taxon>Embryophyta</taxon>
        <taxon>Tracheophyta</taxon>
        <taxon>Spermatophyta</taxon>
        <taxon>Magnoliopsida</taxon>
        <taxon>eudicotyledons</taxon>
        <taxon>Gunneridae</taxon>
        <taxon>Pentapetalae</taxon>
        <taxon>rosids</taxon>
        <taxon>fabids</taxon>
        <taxon>Malpighiales</taxon>
        <taxon>Salicaceae</taxon>
        <taxon>Saliceae</taxon>
        <taxon>Populus</taxon>
    </lineage>
</organism>
<dbReference type="InterPro" id="IPR046960">
    <property type="entry name" value="PPR_At4g14850-like_plant"/>
</dbReference>
<feature type="repeat" description="PPR" evidence="3">
    <location>
        <begin position="511"/>
        <end position="541"/>
    </location>
</feature>
<accession>A0AAD6R3P3</accession>
<dbReference type="PROSITE" id="PS51375">
    <property type="entry name" value="PPR"/>
    <property type="match status" value="7"/>
</dbReference>
<sequence>MVEPYVKAWNTMISDCNGDFRQDYQAVASILKSCAGLSAIKWGRALHGSIVRIGHFSCHAVSKALLNMYAKCRALDESKKLFGEIGSCNDRDPIFWNILLSGYAGSRVYDAETLRLFREMHGANYPKPSSVTAAIVLPVCARLGDVYMGRSVNCYAIKSGLDTHTLAGNALVSMYAKCGLVCQDAYAAFDNIDEKDVVSWNAIISGFAENNLMEDAFRLFSSMLKGQIKPNYTTLANILPVCASFDEYIAYWFGKEIHGYVLRHNELLADVFVWNALVSFYLRVGRVEEAELLFRRMELRDLVSWNAIIAGYASNGEWSKALELFHELLTLDMIEPDSVTLLCIIPACAQSRNLHVGKMIHGYVLRHPLLCEDTSVRNALVTFYAKCDDIEGAYETFFMISRRDLISWNSMLDALVESGYNTWFLELLRWMLSEGTTPDSVTILSVVHFCVNVLKEDKVKEAHSYSIRHGLLASKFDVEPTIGNAILDAYAKCGNIEYASKVFQSLSENRNLVTFKAMISGYINCGLLDEAYITFNRMPSSDLSVWNLMVRLYAENDCSSQALGLFHELQAHGIKPDAVTIMSLLPACAEMASVQLIKQCHGYAIRSCFGDLHLDGALQDVYAKCGSIGYAFKLFQLIPNKDLIIFTAMIRGYAMHGMGKEALGTFFHMIELGIKPDHVIITTVLSACSHAGLVDEGLNIFYSIEKVYGMKLTMEQYSCVVDLLARGGRIDDAFSMVTGMPIQANANIWGTLLGACRTHHEVELGRFVADRLFKIEAENIGNYVVLSNLYAADARWDGVMEIRKLMRTRDLKKPAGCSWIEVERRKNVFVAGDTSHPHRIDIYRILNGCNPSAIRPQMTFNKKSDFADSPLLPCSWIDSFDKMVEGENMNEGVPAGLGRRLQVLISLPSQFLLLPISLRTMILTSIIQIEFLFYPAQDLMQKMGQILSDAKAVKIQLLSASNLGGTGLRNGRRGCMYKVMKGKERS</sequence>
<protein>
    <submittedName>
        <fullName evidence="4">Pentatricopeptide repeat-containing protein</fullName>
    </submittedName>
</protein>
<reference evidence="4 5" key="1">
    <citation type="journal article" date="2023" name="Mol. Ecol. Resour.">
        <title>Chromosome-level genome assembly of a triploid poplar Populus alba 'Berolinensis'.</title>
        <authorList>
            <person name="Chen S."/>
            <person name="Yu Y."/>
            <person name="Wang X."/>
            <person name="Wang S."/>
            <person name="Zhang T."/>
            <person name="Zhou Y."/>
            <person name="He R."/>
            <person name="Meng N."/>
            <person name="Wang Y."/>
            <person name="Liu W."/>
            <person name="Liu Z."/>
            <person name="Liu J."/>
            <person name="Guo Q."/>
            <person name="Huang H."/>
            <person name="Sederoff R.R."/>
            <person name="Wang G."/>
            <person name="Qu G."/>
            <person name="Chen S."/>
        </authorList>
    </citation>
    <scope>NUCLEOTIDE SEQUENCE [LARGE SCALE GENOMIC DNA]</scope>
    <source>
        <strain evidence="4">SC-2020</strain>
    </source>
</reference>
<comment type="similarity">
    <text evidence="2">Belongs to the PPR family. PCMP-E subfamily.</text>
</comment>
<evidence type="ECO:0000256" key="3">
    <source>
        <dbReference type="PROSITE-ProRule" id="PRU00708"/>
    </source>
</evidence>
<proteinExistence type="inferred from homology"/>
<dbReference type="Proteomes" id="UP001164929">
    <property type="component" value="Chromosome 4"/>
</dbReference>
<dbReference type="Pfam" id="PF13041">
    <property type="entry name" value="PPR_2"/>
    <property type="match status" value="2"/>
</dbReference>
<evidence type="ECO:0000256" key="2">
    <source>
        <dbReference type="ARBA" id="ARBA00061659"/>
    </source>
</evidence>
<evidence type="ECO:0000313" key="5">
    <source>
        <dbReference type="Proteomes" id="UP001164929"/>
    </source>
</evidence>
<dbReference type="GO" id="GO:0003723">
    <property type="term" value="F:RNA binding"/>
    <property type="evidence" value="ECO:0007669"/>
    <property type="project" value="InterPro"/>
</dbReference>
<dbReference type="AlphaFoldDB" id="A0AAD6R3P3"/>
<feature type="repeat" description="PPR" evidence="3">
    <location>
        <begin position="196"/>
        <end position="230"/>
    </location>
</feature>
<dbReference type="InterPro" id="IPR046848">
    <property type="entry name" value="E_motif"/>
</dbReference>
<dbReference type="FunFam" id="1.25.40.10:FF:000090">
    <property type="entry name" value="Pentatricopeptide repeat-containing protein, chloroplastic"/>
    <property type="match status" value="1"/>
</dbReference>
<dbReference type="FunFam" id="1.25.40.10:FF:000412">
    <property type="entry name" value="Putative pentatricopeptide repeat-containing protein"/>
    <property type="match status" value="1"/>
</dbReference>
<evidence type="ECO:0000256" key="1">
    <source>
        <dbReference type="ARBA" id="ARBA00022737"/>
    </source>
</evidence>
<feature type="repeat" description="PPR" evidence="3">
    <location>
        <begin position="542"/>
        <end position="576"/>
    </location>
</feature>
<feature type="repeat" description="PPR" evidence="3">
    <location>
        <begin position="92"/>
        <end position="127"/>
    </location>
</feature>